<keyword evidence="3" id="KW-1003">Cell membrane</keyword>
<sequence>MQARSYSIDYMRLVLAAFVVFGHSGLGQQSIGLMGIILASSVLRTAVPLFCLISGFFLLRSIERGRFTGWVTRMFTLYTVWTFIYFFLMQLWDRPLQQTLYELFMGFRHLWFLLGLGQAALMLMFFRRWGLRVLIWSALAFGLAGLLLQYLRLTGLAPIPLEVFRSGPFDLYPFVVMGYVIASVHRDPDLFCRLRPSNRVLWGMILGGLVLANLEQMFWLGLFRPDMLVEFTAGFWLICPAVFLLALDMKAPAHSLPMAMMASAIYVLHMAFLHIGTQLQLDSPLLPALAGFVVPALCVHALSVSQRGQRLMAQLF</sequence>
<evidence type="ECO:0000256" key="7">
    <source>
        <dbReference type="SAM" id="Phobius"/>
    </source>
</evidence>
<feature type="transmembrane region" description="Helical" evidence="7">
    <location>
        <begin position="259"/>
        <end position="279"/>
    </location>
</feature>
<comment type="similarity">
    <text evidence="2">Belongs to the acyltransferase 3 family.</text>
</comment>
<accession>A0A419A3A5</accession>
<dbReference type="RefSeq" id="WP_119899978.1">
    <property type="nucleotide sequence ID" value="NZ_QNRC01000006.1"/>
</dbReference>
<evidence type="ECO:0000256" key="3">
    <source>
        <dbReference type="ARBA" id="ARBA00022475"/>
    </source>
</evidence>
<dbReference type="Proteomes" id="UP000283587">
    <property type="component" value="Unassembled WGS sequence"/>
</dbReference>
<feature type="transmembrane region" description="Helical" evidence="7">
    <location>
        <begin position="200"/>
        <end position="222"/>
    </location>
</feature>
<protein>
    <recommendedName>
        <fullName evidence="8">Acyltransferase 3 domain-containing protein</fullName>
    </recommendedName>
</protein>
<keyword evidence="6 7" id="KW-0472">Membrane</keyword>
<feature type="transmembrane region" description="Helical" evidence="7">
    <location>
        <begin position="285"/>
        <end position="304"/>
    </location>
</feature>
<keyword evidence="4 7" id="KW-0812">Transmembrane</keyword>
<dbReference type="InterPro" id="IPR002656">
    <property type="entry name" value="Acyl_transf_3_dom"/>
</dbReference>
<reference evidence="10" key="1">
    <citation type="submission" date="2018-09" db="EMBL/GenBank/DDBJ databases">
        <title>Paracoccus onubensis nov. sp. a moderate halophilic bacterium isolated from Gruta de las Maravillas (Aracena, Spain).</title>
        <authorList>
            <person name="Jurado V."/>
            <person name="Gutierrez-Patricio S."/>
            <person name="Gonzalez-Pimentel J.L."/>
            <person name="Miller A.Z."/>
            <person name="Laiz L."/>
            <person name="Saiz-Jimenez C."/>
        </authorList>
    </citation>
    <scope>NUCLEOTIDE SEQUENCE [LARGE SCALE GENOMIC DNA]</scope>
    <source>
        <strain evidence="10">DSM 26381</strain>
    </source>
</reference>
<feature type="transmembrane region" description="Helical" evidence="7">
    <location>
        <begin position="37"/>
        <end position="59"/>
    </location>
</feature>
<gene>
    <name evidence="9" type="ORF">D3P05_17335</name>
</gene>
<dbReference type="Pfam" id="PF01757">
    <property type="entry name" value="Acyl_transf_3"/>
    <property type="match status" value="1"/>
</dbReference>
<evidence type="ECO:0000256" key="2">
    <source>
        <dbReference type="ARBA" id="ARBA00007400"/>
    </source>
</evidence>
<keyword evidence="5 7" id="KW-1133">Transmembrane helix</keyword>
<name>A0A419A3A5_9RHOB</name>
<proteinExistence type="inferred from homology"/>
<evidence type="ECO:0000256" key="5">
    <source>
        <dbReference type="ARBA" id="ARBA00022989"/>
    </source>
</evidence>
<dbReference type="PANTHER" id="PTHR40074:SF2">
    <property type="entry name" value="O-ACETYLTRANSFERASE WECH"/>
    <property type="match status" value="1"/>
</dbReference>
<keyword evidence="10" id="KW-1185">Reference proteome</keyword>
<dbReference type="AlphaFoldDB" id="A0A419A3A5"/>
<feature type="transmembrane region" description="Helical" evidence="7">
    <location>
        <begin position="133"/>
        <end position="151"/>
    </location>
</feature>
<dbReference type="PANTHER" id="PTHR40074">
    <property type="entry name" value="O-ACETYLTRANSFERASE WECH"/>
    <property type="match status" value="1"/>
</dbReference>
<dbReference type="GO" id="GO:0005886">
    <property type="term" value="C:plasma membrane"/>
    <property type="evidence" value="ECO:0007669"/>
    <property type="project" value="UniProtKB-SubCell"/>
</dbReference>
<feature type="transmembrane region" description="Helical" evidence="7">
    <location>
        <begin position="109"/>
        <end position="126"/>
    </location>
</feature>
<organism evidence="9 10">
    <name type="scientific">Paracoccus siganidrum</name>
    <dbReference type="NCBI Taxonomy" id="1276757"/>
    <lineage>
        <taxon>Bacteria</taxon>
        <taxon>Pseudomonadati</taxon>
        <taxon>Pseudomonadota</taxon>
        <taxon>Alphaproteobacteria</taxon>
        <taxon>Rhodobacterales</taxon>
        <taxon>Paracoccaceae</taxon>
        <taxon>Paracoccus</taxon>
    </lineage>
</organism>
<feature type="domain" description="Acyltransferase 3" evidence="8">
    <location>
        <begin position="6"/>
        <end position="295"/>
    </location>
</feature>
<dbReference type="GO" id="GO:0016413">
    <property type="term" value="F:O-acetyltransferase activity"/>
    <property type="evidence" value="ECO:0007669"/>
    <property type="project" value="TreeGrafter"/>
</dbReference>
<dbReference type="EMBL" id="QZEW01000086">
    <property type="protein sequence ID" value="RJL07684.1"/>
    <property type="molecule type" value="Genomic_DNA"/>
</dbReference>
<feature type="transmembrane region" description="Helical" evidence="7">
    <location>
        <begin position="171"/>
        <end position="188"/>
    </location>
</feature>
<evidence type="ECO:0000313" key="10">
    <source>
        <dbReference type="Proteomes" id="UP000283587"/>
    </source>
</evidence>
<evidence type="ECO:0000313" key="9">
    <source>
        <dbReference type="EMBL" id="RJL07684.1"/>
    </source>
</evidence>
<evidence type="ECO:0000259" key="8">
    <source>
        <dbReference type="Pfam" id="PF01757"/>
    </source>
</evidence>
<comment type="caution">
    <text evidence="9">The sequence shown here is derived from an EMBL/GenBank/DDBJ whole genome shotgun (WGS) entry which is preliminary data.</text>
</comment>
<dbReference type="GO" id="GO:0009246">
    <property type="term" value="P:enterobacterial common antigen biosynthetic process"/>
    <property type="evidence" value="ECO:0007669"/>
    <property type="project" value="TreeGrafter"/>
</dbReference>
<evidence type="ECO:0000256" key="4">
    <source>
        <dbReference type="ARBA" id="ARBA00022692"/>
    </source>
</evidence>
<evidence type="ECO:0000256" key="6">
    <source>
        <dbReference type="ARBA" id="ARBA00023136"/>
    </source>
</evidence>
<comment type="subcellular location">
    <subcellularLocation>
        <location evidence="1">Cell membrane</location>
        <topology evidence="1">Multi-pass membrane protein</topology>
    </subcellularLocation>
</comment>
<feature type="transmembrane region" description="Helical" evidence="7">
    <location>
        <begin position="228"/>
        <end position="247"/>
    </location>
</feature>
<feature type="transmembrane region" description="Helical" evidence="7">
    <location>
        <begin position="71"/>
        <end position="89"/>
    </location>
</feature>
<dbReference type="OrthoDB" id="265992at2"/>
<evidence type="ECO:0000256" key="1">
    <source>
        <dbReference type="ARBA" id="ARBA00004651"/>
    </source>
</evidence>